<reference evidence="2" key="1">
    <citation type="submission" date="2016-06" db="EMBL/GenBank/DDBJ databases">
        <authorList>
            <person name="Varghese N."/>
            <person name="Submissions Spin"/>
        </authorList>
    </citation>
    <scope>NUCLEOTIDE SEQUENCE [LARGE SCALE GENOMIC DNA]</scope>
    <source>
        <strain evidence="2">DSM 44830</strain>
    </source>
</reference>
<name>A0A1C4XYB9_9ACTN</name>
<dbReference type="SUPFAM" id="SSF56655">
    <property type="entry name" value="Carbohydrate phosphatase"/>
    <property type="match status" value="1"/>
</dbReference>
<dbReference type="STRING" id="262898.GA0070564_103421"/>
<protein>
    <submittedName>
        <fullName evidence="1">Inositol monophosphatase family protein</fullName>
    </submittedName>
</protein>
<gene>
    <name evidence="1" type="ORF">GA0070564_103421</name>
</gene>
<sequence length="164" mass="16908">MALGTGSHVTAAAVADPFTDEVFWTDGARASVRRAGTDEPLAPTAESRLVDVNLDPPFPNAPAFRAVRLLADDRLLARFGPRVLSTSLALTWVVAGRRAAYLTDGAAADSVHFAAGIALCRAAGCVVTDLHGAPLAAGPVGLLVAADAQTHTELLSLVRDQLTG</sequence>
<proteinExistence type="predicted"/>
<dbReference type="AlphaFoldDB" id="A0A1C4XYB9"/>
<evidence type="ECO:0000313" key="1">
    <source>
        <dbReference type="EMBL" id="SCF13455.1"/>
    </source>
</evidence>
<dbReference type="Gene3D" id="3.40.190.80">
    <property type="match status" value="1"/>
</dbReference>
<dbReference type="Pfam" id="PF00459">
    <property type="entry name" value="Inositol_P"/>
    <property type="match status" value="1"/>
</dbReference>
<dbReference type="Proteomes" id="UP000199504">
    <property type="component" value="Unassembled WGS sequence"/>
</dbReference>
<evidence type="ECO:0000313" key="2">
    <source>
        <dbReference type="Proteomes" id="UP000199504"/>
    </source>
</evidence>
<dbReference type="EMBL" id="FMCX01000003">
    <property type="protein sequence ID" value="SCF13455.1"/>
    <property type="molecule type" value="Genomic_DNA"/>
</dbReference>
<organism evidence="1 2">
    <name type="scientific">Micromonospora mirobrigensis</name>
    <dbReference type="NCBI Taxonomy" id="262898"/>
    <lineage>
        <taxon>Bacteria</taxon>
        <taxon>Bacillati</taxon>
        <taxon>Actinomycetota</taxon>
        <taxon>Actinomycetes</taxon>
        <taxon>Micromonosporales</taxon>
        <taxon>Micromonosporaceae</taxon>
        <taxon>Micromonospora</taxon>
    </lineage>
</organism>
<keyword evidence="2" id="KW-1185">Reference proteome</keyword>
<dbReference type="InterPro" id="IPR000760">
    <property type="entry name" value="Inositol_monophosphatase-like"/>
</dbReference>
<accession>A0A1C4XYB9</accession>